<dbReference type="SMART" id="SM00173">
    <property type="entry name" value="RAS"/>
    <property type="match status" value="1"/>
</dbReference>
<comment type="similarity">
    <text evidence="9">Belongs to the small GTPase superfamily. RasD family.</text>
</comment>
<dbReference type="SUPFAM" id="SSF52540">
    <property type="entry name" value="P-loop containing nucleoside triphosphate hydrolases"/>
    <property type="match status" value="1"/>
</dbReference>
<reference evidence="10 11" key="1">
    <citation type="submission" date="2019-01" db="EMBL/GenBank/DDBJ databases">
        <title>A chromosome-scale genome assembly of the yellow perch, Perca flavescens.</title>
        <authorList>
            <person name="Feron R."/>
            <person name="Morvezen R."/>
            <person name="Bestin A."/>
            <person name="Haffray P."/>
            <person name="Klopp C."/>
            <person name="Zahm M."/>
            <person name="Cabau C."/>
            <person name="Roques C."/>
            <person name="Donnadieu C."/>
            <person name="Bouchez O."/>
            <person name="Christie M."/>
            <person name="Larson W."/>
            <person name="Guiguen Y."/>
        </authorList>
    </citation>
    <scope>NUCLEOTIDE SEQUENCE [LARGE SCALE GENOMIC DNA]</scope>
    <source>
        <strain evidence="10">YP-PL-M2</strain>
        <tissue evidence="10">Blood</tissue>
    </source>
</reference>
<evidence type="ECO:0000256" key="4">
    <source>
        <dbReference type="ARBA" id="ARBA00022741"/>
    </source>
</evidence>
<evidence type="ECO:0000256" key="2">
    <source>
        <dbReference type="ARBA" id="ARBA00022475"/>
    </source>
</evidence>
<organism evidence="10 11">
    <name type="scientific">Perca flavescens</name>
    <name type="common">American yellow perch</name>
    <name type="synonym">Morone flavescens</name>
    <dbReference type="NCBI Taxonomy" id="8167"/>
    <lineage>
        <taxon>Eukaryota</taxon>
        <taxon>Metazoa</taxon>
        <taxon>Chordata</taxon>
        <taxon>Craniata</taxon>
        <taxon>Vertebrata</taxon>
        <taxon>Euteleostomi</taxon>
        <taxon>Actinopterygii</taxon>
        <taxon>Neopterygii</taxon>
        <taxon>Teleostei</taxon>
        <taxon>Neoteleostei</taxon>
        <taxon>Acanthomorphata</taxon>
        <taxon>Eupercaria</taxon>
        <taxon>Perciformes</taxon>
        <taxon>Percoidei</taxon>
        <taxon>Percidae</taxon>
        <taxon>Percinae</taxon>
        <taxon>Perca</taxon>
    </lineage>
</organism>
<dbReference type="PROSITE" id="PS51421">
    <property type="entry name" value="RAS"/>
    <property type="match status" value="1"/>
</dbReference>
<dbReference type="PANTHER" id="PTHR46149:SF9">
    <property type="entry name" value="SMALL GTPASE RAS-DVA-2"/>
    <property type="match status" value="1"/>
</dbReference>
<keyword evidence="4" id="KW-0547">Nucleotide-binding</keyword>
<dbReference type="AlphaFoldDB" id="A0A484DKJ4"/>
<evidence type="ECO:0000256" key="5">
    <source>
        <dbReference type="ARBA" id="ARBA00023134"/>
    </source>
</evidence>
<dbReference type="InterPro" id="IPR052236">
    <property type="entry name" value="Small_GTPase_RasD"/>
</dbReference>
<keyword evidence="2" id="KW-1003">Cell membrane</keyword>
<evidence type="ECO:0000256" key="8">
    <source>
        <dbReference type="ARBA" id="ARBA00023289"/>
    </source>
</evidence>
<gene>
    <name evidence="10" type="ORF">EPR50_G00015700</name>
</gene>
<dbReference type="PROSITE" id="PS51419">
    <property type="entry name" value="RAB"/>
    <property type="match status" value="1"/>
</dbReference>
<evidence type="ECO:0000256" key="3">
    <source>
        <dbReference type="ARBA" id="ARBA00022481"/>
    </source>
</evidence>
<dbReference type="NCBIfam" id="TIGR00231">
    <property type="entry name" value="small_GTP"/>
    <property type="match status" value="1"/>
</dbReference>
<comment type="caution">
    <text evidence="10">The sequence shown here is derived from an EMBL/GenBank/DDBJ whole genome shotgun (WGS) entry which is preliminary data.</text>
</comment>
<evidence type="ECO:0000256" key="7">
    <source>
        <dbReference type="ARBA" id="ARBA00023288"/>
    </source>
</evidence>
<evidence type="ECO:0000256" key="9">
    <source>
        <dbReference type="ARBA" id="ARBA00038061"/>
    </source>
</evidence>
<accession>A0A484DKJ4</accession>
<proteinExistence type="inferred from homology"/>
<dbReference type="SMART" id="SM00175">
    <property type="entry name" value="RAB"/>
    <property type="match status" value="1"/>
</dbReference>
<keyword evidence="3" id="KW-0488">Methylation</keyword>
<dbReference type="STRING" id="8167.A0A484DKJ4"/>
<keyword evidence="6" id="KW-0472">Membrane</keyword>
<evidence type="ECO:0000256" key="1">
    <source>
        <dbReference type="ARBA" id="ARBA00004193"/>
    </source>
</evidence>
<dbReference type="Gene3D" id="3.40.50.300">
    <property type="entry name" value="P-loop containing nucleotide triphosphate hydrolases"/>
    <property type="match status" value="1"/>
</dbReference>
<dbReference type="PROSITE" id="PS51420">
    <property type="entry name" value="RHO"/>
    <property type="match status" value="1"/>
</dbReference>
<protein>
    <submittedName>
        <fullName evidence="10">Uncharacterized protein</fullName>
    </submittedName>
</protein>
<dbReference type="InterPro" id="IPR001806">
    <property type="entry name" value="Small_GTPase"/>
</dbReference>
<dbReference type="PANTHER" id="PTHR46149">
    <property type="entry name" value="MIP08469P"/>
    <property type="match status" value="1"/>
</dbReference>
<keyword evidence="7" id="KW-0449">Lipoprotein</keyword>
<comment type="subcellular location">
    <subcellularLocation>
        <location evidence="1">Cell membrane</location>
        <topology evidence="1">Lipid-anchor</topology>
    </subcellularLocation>
</comment>
<dbReference type="GO" id="GO:0005525">
    <property type="term" value="F:GTP binding"/>
    <property type="evidence" value="ECO:0007669"/>
    <property type="project" value="UniProtKB-KW"/>
</dbReference>
<dbReference type="CDD" id="cd04147">
    <property type="entry name" value="Ras_dva"/>
    <property type="match status" value="1"/>
</dbReference>
<sequence length="208" mass="23725">MSLEVKEKTLVRLVFLGAAGVGKTALIQRFLQDTFEPKHRRTVEELHIKEYDIDGVKITVEILDTSGSYSFPAMRKLSIQNSDVFALVYAVDDPESLEAIKSLRDEILEIKEDKYTPLVVVGNKVDRVQERLVSNKDVLSTVELDWNNSYLEASAKENVNVVEVFKMILQQANLPSRLSPALRRRRETFPKDINFRPPMNKTNSCILS</sequence>
<evidence type="ECO:0000313" key="10">
    <source>
        <dbReference type="EMBL" id="TDH16028.1"/>
    </source>
</evidence>
<dbReference type="FunFam" id="3.40.50.300:FF:000475">
    <property type="entry name" value="GTP-binding protein Rhes"/>
    <property type="match status" value="1"/>
</dbReference>
<evidence type="ECO:0000256" key="6">
    <source>
        <dbReference type="ARBA" id="ARBA00023136"/>
    </source>
</evidence>
<dbReference type="GO" id="GO:0003924">
    <property type="term" value="F:GTPase activity"/>
    <property type="evidence" value="ECO:0007669"/>
    <property type="project" value="InterPro"/>
</dbReference>
<evidence type="ECO:0000313" key="11">
    <source>
        <dbReference type="Proteomes" id="UP000295070"/>
    </source>
</evidence>
<keyword evidence="11" id="KW-1185">Reference proteome</keyword>
<keyword evidence="5" id="KW-0342">GTP-binding</keyword>
<dbReference type="Pfam" id="PF00071">
    <property type="entry name" value="Ras"/>
    <property type="match status" value="1"/>
</dbReference>
<name>A0A484DKJ4_PERFV</name>
<dbReference type="SMART" id="SM00174">
    <property type="entry name" value="RHO"/>
    <property type="match status" value="1"/>
</dbReference>
<dbReference type="InterPro" id="IPR027417">
    <property type="entry name" value="P-loop_NTPase"/>
</dbReference>
<keyword evidence="8" id="KW-0636">Prenylation</keyword>
<dbReference type="GO" id="GO:0005886">
    <property type="term" value="C:plasma membrane"/>
    <property type="evidence" value="ECO:0007669"/>
    <property type="project" value="UniProtKB-SubCell"/>
</dbReference>
<dbReference type="PRINTS" id="PR00449">
    <property type="entry name" value="RASTRNSFRMNG"/>
</dbReference>
<dbReference type="InterPro" id="IPR005225">
    <property type="entry name" value="Small_GTP-bd"/>
</dbReference>
<dbReference type="Proteomes" id="UP000295070">
    <property type="component" value="Chromosome 2"/>
</dbReference>
<dbReference type="EMBL" id="SCKG01000002">
    <property type="protein sequence ID" value="TDH16028.1"/>
    <property type="molecule type" value="Genomic_DNA"/>
</dbReference>